<dbReference type="Pfam" id="PF01292">
    <property type="entry name" value="Ni_hydr_CYTB"/>
    <property type="match status" value="1"/>
</dbReference>
<evidence type="ECO:0000256" key="4">
    <source>
        <dbReference type="ARBA" id="ARBA00022475"/>
    </source>
</evidence>
<feature type="transmembrane region" description="Helical" evidence="12">
    <location>
        <begin position="154"/>
        <end position="176"/>
    </location>
</feature>
<dbReference type="GO" id="GO:0022904">
    <property type="term" value="P:respiratory electron transport chain"/>
    <property type="evidence" value="ECO:0007669"/>
    <property type="project" value="InterPro"/>
</dbReference>
<comment type="similarity">
    <text evidence="2">Belongs to the HupC/HyaC/HydC family.</text>
</comment>
<evidence type="ECO:0000256" key="1">
    <source>
        <dbReference type="ARBA" id="ARBA00004651"/>
    </source>
</evidence>
<gene>
    <name evidence="14" type="ORF">X474_26755</name>
</gene>
<keyword evidence="8" id="KW-0249">Electron transport</keyword>
<evidence type="ECO:0000256" key="6">
    <source>
        <dbReference type="ARBA" id="ARBA00022692"/>
    </source>
</evidence>
<feature type="transmembrane region" description="Helical" evidence="12">
    <location>
        <begin position="56"/>
        <end position="76"/>
    </location>
</feature>
<evidence type="ECO:0000256" key="8">
    <source>
        <dbReference type="ARBA" id="ARBA00022982"/>
    </source>
</evidence>
<feature type="transmembrane region" description="Helical" evidence="12">
    <location>
        <begin position="121"/>
        <end position="142"/>
    </location>
</feature>
<dbReference type="STRING" id="1429043.X474_26755"/>
<dbReference type="InterPro" id="IPR051542">
    <property type="entry name" value="Hydrogenase_cytochrome"/>
</dbReference>
<dbReference type="GO" id="GO:0005886">
    <property type="term" value="C:plasma membrane"/>
    <property type="evidence" value="ECO:0007669"/>
    <property type="project" value="UniProtKB-SubCell"/>
</dbReference>
<keyword evidence="3" id="KW-0813">Transport</keyword>
<evidence type="ECO:0000256" key="3">
    <source>
        <dbReference type="ARBA" id="ARBA00022448"/>
    </source>
</evidence>
<evidence type="ECO:0000259" key="13">
    <source>
        <dbReference type="Pfam" id="PF01292"/>
    </source>
</evidence>
<accession>A0A0D2HJM7</accession>
<dbReference type="InParanoid" id="A0A0D2HJM7"/>
<dbReference type="PANTHER" id="PTHR30485">
    <property type="entry name" value="NI/FE-HYDROGENASE 1 B-TYPE CYTOCHROME SUBUNIT"/>
    <property type="match status" value="1"/>
</dbReference>
<evidence type="ECO:0000313" key="15">
    <source>
        <dbReference type="Proteomes" id="UP000032233"/>
    </source>
</evidence>
<feature type="transmembrane region" description="Helical" evidence="12">
    <location>
        <begin position="17"/>
        <end position="36"/>
    </location>
</feature>
<feature type="domain" description="Cytochrome b561 bacterial/Ni-hydrogenase" evidence="13">
    <location>
        <begin position="11"/>
        <end position="197"/>
    </location>
</feature>
<dbReference type="Proteomes" id="UP000032233">
    <property type="component" value="Unassembled WGS sequence"/>
</dbReference>
<dbReference type="GO" id="GO:0009055">
    <property type="term" value="F:electron transfer activity"/>
    <property type="evidence" value="ECO:0007669"/>
    <property type="project" value="InterPro"/>
</dbReference>
<dbReference type="Gene3D" id="1.20.950.20">
    <property type="entry name" value="Transmembrane di-heme cytochromes, Chain C"/>
    <property type="match status" value="1"/>
</dbReference>
<dbReference type="PATRIC" id="fig|1429043.3.peg.5667"/>
<keyword evidence="6 12" id="KW-0812">Transmembrane</keyword>
<dbReference type="GO" id="GO:0020037">
    <property type="term" value="F:heme binding"/>
    <property type="evidence" value="ECO:0007669"/>
    <property type="project" value="TreeGrafter"/>
</dbReference>
<organism evidence="14 15">
    <name type="scientific">Dethiosulfatarculus sandiegensis</name>
    <dbReference type="NCBI Taxonomy" id="1429043"/>
    <lineage>
        <taxon>Bacteria</taxon>
        <taxon>Pseudomonadati</taxon>
        <taxon>Thermodesulfobacteriota</taxon>
        <taxon>Desulfarculia</taxon>
        <taxon>Desulfarculales</taxon>
        <taxon>Desulfarculaceae</taxon>
        <taxon>Dethiosulfatarculus</taxon>
    </lineage>
</organism>
<keyword evidence="4" id="KW-1003">Cell membrane</keyword>
<keyword evidence="11 12" id="KW-0472">Membrane</keyword>
<dbReference type="EMBL" id="AZAC01000078">
    <property type="protein sequence ID" value="KIX10858.1"/>
    <property type="molecule type" value="Genomic_DNA"/>
</dbReference>
<sequence>MATELKRVYLYSRFERFWHWVQALLIIVLAGTGFELHGAYHLLGYERAHEIHEFCAWSWFVLYAFIIFWMATTGEWRQYIPTTKRMVDVCTYYCVGIFQGKDHPVPKSEQVKHNPLQRMTYLGISLIIIPAQMITGFLYLFYNDWPAWGWSQALSLNVVALIHTILAFAFVAFLVVHIYMTSTGHNVWAHMKAMLTGWEDVKES</sequence>
<dbReference type="AlphaFoldDB" id="A0A0D2HJM7"/>
<evidence type="ECO:0000256" key="9">
    <source>
        <dbReference type="ARBA" id="ARBA00022989"/>
    </source>
</evidence>
<dbReference type="OrthoDB" id="197262at2"/>
<dbReference type="InterPro" id="IPR000516">
    <property type="entry name" value="Ni-dep_Hydgase_cyt-B"/>
</dbReference>
<dbReference type="GO" id="GO:0005506">
    <property type="term" value="F:iron ion binding"/>
    <property type="evidence" value="ECO:0007669"/>
    <property type="project" value="InterPro"/>
</dbReference>
<reference evidence="14 15" key="1">
    <citation type="submission" date="2013-11" db="EMBL/GenBank/DDBJ databases">
        <title>Metagenomic analysis of a methanogenic consortium involved in long chain n-alkane degradation.</title>
        <authorList>
            <person name="Davidova I.A."/>
            <person name="Callaghan A.V."/>
            <person name="Wawrik B."/>
            <person name="Pruitt S."/>
            <person name="Marks C."/>
            <person name="Duncan K.E."/>
            <person name="Suflita J.M."/>
        </authorList>
    </citation>
    <scope>NUCLEOTIDE SEQUENCE [LARGE SCALE GENOMIC DNA]</scope>
    <source>
        <strain evidence="14 15">SPR</strain>
    </source>
</reference>
<evidence type="ECO:0000256" key="11">
    <source>
        <dbReference type="ARBA" id="ARBA00023136"/>
    </source>
</evidence>
<keyword evidence="10" id="KW-0408">Iron</keyword>
<evidence type="ECO:0000256" key="2">
    <source>
        <dbReference type="ARBA" id="ARBA00008622"/>
    </source>
</evidence>
<evidence type="ECO:0000313" key="14">
    <source>
        <dbReference type="EMBL" id="KIX10858.1"/>
    </source>
</evidence>
<dbReference type="RefSeq" id="WP_044352635.1">
    <property type="nucleotide sequence ID" value="NZ_AZAC01000078.1"/>
</dbReference>
<dbReference type="SUPFAM" id="SSF81342">
    <property type="entry name" value="Transmembrane di-heme cytochromes"/>
    <property type="match status" value="1"/>
</dbReference>
<protein>
    <submittedName>
        <fullName evidence="14">Cytochrome B561</fullName>
    </submittedName>
</protein>
<dbReference type="InterPro" id="IPR011577">
    <property type="entry name" value="Cyt_b561_bac/Ni-Hgenase"/>
</dbReference>
<proteinExistence type="inferred from homology"/>
<dbReference type="FunCoup" id="A0A0D2HJM7">
    <property type="interactions" value="43"/>
</dbReference>
<evidence type="ECO:0000256" key="7">
    <source>
        <dbReference type="ARBA" id="ARBA00022723"/>
    </source>
</evidence>
<keyword evidence="5" id="KW-0349">Heme</keyword>
<dbReference type="InterPro" id="IPR016174">
    <property type="entry name" value="Di-haem_cyt_TM"/>
</dbReference>
<dbReference type="PRINTS" id="PR00161">
    <property type="entry name" value="NIHGNASECYTB"/>
</dbReference>
<comment type="caution">
    <text evidence="14">The sequence shown here is derived from an EMBL/GenBank/DDBJ whole genome shotgun (WGS) entry which is preliminary data.</text>
</comment>
<name>A0A0D2HJM7_9BACT</name>
<evidence type="ECO:0000256" key="12">
    <source>
        <dbReference type="SAM" id="Phobius"/>
    </source>
</evidence>
<evidence type="ECO:0000256" key="10">
    <source>
        <dbReference type="ARBA" id="ARBA00023004"/>
    </source>
</evidence>
<comment type="subcellular location">
    <subcellularLocation>
        <location evidence="1">Cell membrane</location>
        <topology evidence="1">Multi-pass membrane protein</topology>
    </subcellularLocation>
</comment>
<keyword evidence="7" id="KW-0479">Metal-binding</keyword>
<keyword evidence="9 12" id="KW-1133">Transmembrane helix</keyword>
<evidence type="ECO:0000256" key="5">
    <source>
        <dbReference type="ARBA" id="ARBA00022617"/>
    </source>
</evidence>
<dbReference type="PANTHER" id="PTHR30485:SF1">
    <property type="entry name" value="CYTOCHROME YDHU-RELATED"/>
    <property type="match status" value="1"/>
</dbReference>
<keyword evidence="15" id="KW-1185">Reference proteome</keyword>